<feature type="region of interest" description="Disordered" evidence="1">
    <location>
        <begin position="274"/>
        <end position="311"/>
    </location>
</feature>
<keyword evidence="5" id="KW-1185">Reference proteome</keyword>
<dbReference type="EMBL" id="JACHXW010000009">
    <property type="protein sequence ID" value="MBB3153210.1"/>
    <property type="molecule type" value="Genomic_DNA"/>
</dbReference>
<name>A0A7W5C9K0_9BACL</name>
<dbReference type="RefSeq" id="WP_183564354.1">
    <property type="nucleotide sequence ID" value="NZ_CBCSLB010000033.1"/>
</dbReference>
<comment type="caution">
    <text evidence="4">The sequence shown here is derived from an EMBL/GenBank/DDBJ whole genome shotgun (WGS) entry which is preliminary data.</text>
</comment>
<dbReference type="Proteomes" id="UP000518605">
    <property type="component" value="Unassembled WGS sequence"/>
</dbReference>
<evidence type="ECO:0000256" key="1">
    <source>
        <dbReference type="SAM" id="MobiDB-lite"/>
    </source>
</evidence>
<feature type="chain" id="PRO_5031361444" description="FecR protein domain-containing protein" evidence="2">
    <location>
        <begin position="25"/>
        <end position="808"/>
    </location>
</feature>
<feature type="compositionally biased region" description="Pro residues" evidence="1">
    <location>
        <begin position="300"/>
        <end position="311"/>
    </location>
</feature>
<evidence type="ECO:0000313" key="4">
    <source>
        <dbReference type="EMBL" id="MBB3153210.1"/>
    </source>
</evidence>
<evidence type="ECO:0000313" key="5">
    <source>
        <dbReference type="Proteomes" id="UP000518605"/>
    </source>
</evidence>
<protein>
    <recommendedName>
        <fullName evidence="3">FecR protein domain-containing protein</fullName>
    </recommendedName>
</protein>
<dbReference type="Pfam" id="PF04773">
    <property type="entry name" value="FecR"/>
    <property type="match status" value="1"/>
</dbReference>
<organism evidence="4 5">
    <name type="scientific">Paenibacillus endophyticus</name>
    <dbReference type="NCBI Taxonomy" id="1294268"/>
    <lineage>
        <taxon>Bacteria</taxon>
        <taxon>Bacillati</taxon>
        <taxon>Bacillota</taxon>
        <taxon>Bacilli</taxon>
        <taxon>Bacillales</taxon>
        <taxon>Paenibacillaceae</taxon>
        <taxon>Paenibacillus</taxon>
    </lineage>
</organism>
<evidence type="ECO:0000256" key="2">
    <source>
        <dbReference type="SAM" id="SignalP"/>
    </source>
</evidence>
<feature type="signal peptide" evidence="2">
    <location>
        <begin position="1"/>
        <end position="24"/>
    </location>
</feature>
<sequence>MRTLKLLFISLLVLAIVMPTTVMAKDTDKAGKITATAGKAEVKKGGGSKKFNAFKGMALTQGDTVITGSDGKITLDLDSDKQVTIGSGTTLVISELVKSAKALGGKTSLSLLKGKVLITIKKKLDGDSRFEIETPTAIMGVMGTQFTVQYEEGESYVGVFEGAVKTKHGEQLEEETIVNPNEQLGLDANGGDKEKLDYRDLPLVGLEHYLALLEKDAKADKSLIEQVKQLIAVKKQEEAAAALKENGSKPGDTKIVYDDGSSQIGGGGSVVVPTQAPTAAPTPTPTPAPTATPTATPIATEPPTPTEEPVPPLLDLDALYRGVKSYISNDKSFYLPFTTSVAYNGPNSSFPEDGSRIVKLEVFDDEMERFEERAIVDKVSVSSVSPKQLHVQLSEPIEYGSKIRFTILAGQLKNAETNVIQEDDLVTSHNESGQDIEFIFEQEPFEREYKHEDDSDDGVGLVAVELYTLGYQIPYDSEVGADIRINKVCPETGEYPIPGRYYEQGCGSEFEYELEQYVMNTFMVGPNRLAITLNITNFQLLDPARYEVIINLQDNRGQAHYVTRVINIVAKKPPVPIEYMAYTPDSSTLILPFTSNIASADGMPINHSDVSVIVMPDSQEFPPALIAGSEGPIEGSAIELDIESVFVDPSDATQLIVKLENEMEYGTVLSVTIAAESLMNAETLDVQKEFRSVSMTHKAALLTREVEFVHEDPNQLDKEVLINTYGFEIGQPELYMLSEESEFEPPYELNGVYAISGEGDIKTLTLLAEYFSALNVQPGWYELSIPIMDSESGQTRLYLGIHVKIPLV</sequence>
<dbReference type="AlphaFoldDB" id="A0A7W5C9K0"/>
<feature type="domain" description="FecR protein" evidence="3">
    <location>
        <begin position="63"/>
        <end position="165"/>
    </location>
</feature>
<proteinExistence type="predicted"/>
<evidence type="ECO:0000259" key="3">
    <source>
        <dbReference type="Pfam" id="PF04773"/>
    </source>
</evidence>
<reference evidence="4 5" key="1">
    <citation type="submission" date="2020-08" db="EMBL/GenBank/DDBJ databases">
        <title>Genomic Encyclopedia of Type Strains, Phase III (KMG-III): the genomes of soil and plant-associated and newly described type strains.</title>
        <authorList>
            <person name="Whitman W."/>
        </authorList>
    </citation>
    <scope>NUCLEOTIDE SEQUENCE [LARGE SCALE GENOMIC DNA]</scope>
    <source>
        <strain evidence="4 5">CECT 8234</strain>
    </source>
</reference>
<dbReference type="InterPro" id="IPR006860">
    <property type="entry name" value="FecR"/>
</dbReference>
<keyword evidence="2" id="KW-0732">Signal</keyword>
<accession>A0A7W5C9K0</accession>
<dbReference type="Gene3D" id="2.60.120.1440">
    <property type="match status" value="1"/>
</dbReference>
<feature type="compositionally biased region" description="Pro residues" evidence="1">
    <location>
        <begin position="280"/>
        <end position="290"/>
    </location>
</feature>
<gene>
    <name evidence="4" type="ORF">FHS16_003272</name>
</gene>
<dbReference type="PANTHER" id="PTHR38731">
    <property type="entry name" value="LIPL45-RELATED LIPOPROTEIN-RELATED"/>
    <property type="match status" value="1"/>
</dbReference>